<gene>
    <name evidence="1" type="ORF">LK10_15125</name>
</gene>
<dbReference type="EMBL" id="JTDL01000140">
    <property type="protein sequence ID" value="KHL01582.1"/>
    <property type="molecule type" value="Genomic_DNA"/>
</dbReference>
<protein>
    <submittedName>
        <fullName evidence="1">Uncharacterized protein</fullName>
    </submittedName>
</protein>
<evidence type="ECO:0000313" key="2">
    <source>
        <dbReference type="Proteomes" id="UP000030982"/>
    </source>
</evidence>
<name>A0A0B2AIK8_9MICC</name>
<sequence length="300" mass="32447">MPESRKPLFVSALEQAEQQFEAAENVGYESRSLNLYYGLSQAGRAVSAALTPDDPKVSPEVRKHGLRVLRLDDVKADGLLETEVRGEGGSGTSFGRLAWLLDSDPLEAALPLSAAWNMILEVPRGSLLPGHPVPLSVSPAYDPAAPLLRSKHQFTIPLSPQAAVDGAASMKLLYPDLAPGLLCTTTGNGQHIDGSSGERTDLALFELEDFESQLRDYRQSTVLMPACGPGRKPLDPLLAWWVLLYALSMVTRYKPVAWTQAVDVNTSRQAVPLETVLSKASEALPDMILSLLTKPLRPLG</sequence>
<comment type="caution">
    <text evidence="1">The sequence shown here is derived from an EMBL/GenBank/DDBJ whole genome shotgun (WGS) entry which is preliminary data.</text>
</comment>
<dbReference type="Pfam" id="PF14175">
    <property type="entry name" value="YaaC"/>
    <property type="match status" value="1"/>
</dbReference>
<organism evidence="1 2">
    <name type="scientific">Sinomonas humi</name>
    <dbReference type="NCBI Taxonomy" id="1338436"/>
    <lineage>
        <taxon>Bacteria</taxon>
        <taxon>Bacillati</taxon>
        <taxon>Actinomycetota</taxon>
        <taxon>Actinomycetes</taxon>
        <taxon>Micrococcales</taxon>
        <taxon>Micrococcaceae</taxon>
        <taxon>Sinomonas</taxon>
    </lineage>
</organism>
<keyword evidence="2" id="KW-1185">Reference proteome</keyword>
<dbReference type="InterPro" id="IPR026988">
    <property type="entry name" value="YaaC-like"/>
</dbReference>
<dbReference type="AlphaFoldDB" id="A0A0B2AIK8"/>
<reference evidence="1 2" key="1">
    <citation type="submission" date="2014-09" db="EMBL/GenBank/DDBJ databases">
        <title>Genome sequence of Sinomonas sp. MUSC 117.</title>
        <authorList>
            <person name="Lee L.-H."/>
        </authorList>
    </citation>
    <scope>NUCLEOTIDE SEQUENCE [LARGE SCALE GENOMIC DNA]</scope>
    <source>
        <strain evidence="1 2">MUSC 117</strain>
    </source>
</reference>
<accession>A0A0B2AIK8</accession>
<dbReference type="Proteomes" id="UP000030982">
    <property type="component" value="Unassembled WGS sequence"/>
</dbReference>
<evidence type="ECO:0000313" key="1">
    <source>
        <dbReference type="EMBL" id="KHL01582.1"/>
    </source>
</evidence>
<proteinExistence type="predicted"/>